<dbReference type="AlphaFoldDB" id="A0A8S9A046"/>
<dbReference type="EMBL" id="NMPR01000030">
    <property type="protein sequence ID" value="KAA8633935.1"/>
    <property type="molecule type" value="Genomic_DNA"/>
</dbReference>
<evidence type="ECO:0000313" key="2">
    <source>
        <dbReference type="Proteomes" id="UP000433876"/>
    </source>
</evidence>
<gene>
    <name evidence="1" type="ORF">SMACR_00709</name>
</gene>
<sequence>MSSSSSSMSSSPLPHLRITLTILITSTPTTIGTAPTPLNSAHLALTRQSLGFAQRVEDDDADEEDGVHQLVQRLQAERDAWRG</sequence>
<reference evidence="1 2" key="1">
    <citation type="submission" date="2017-07" db="EMBL/GenBank/DDBJ databases">
        <title>Genome sequence of the Sordaria macrospora wild type strain R19027.</title>
        <authorList>
            <person name="Nowrousian M."/>
            <person name="Teichert I."/>
            <person name="Kueck U."/>
        </authorList>
    </citation>
    <scope>NUCLEOTIDE SEQUENCE [LARGE SCALE GENOMIC DNA]</scope>
    <source>
        <strain evidence="1 2">R19027</strain>
        <tissue evidence="1">Mycelium</tissue>
    </source>
</reference>
<accession>A0A8S9A046</accession>
<dbReference type="Proteomes" id="UP000433876">
    <property type="component" value="Unassembled WGS sequence"/>
</dbReference>
<proteinExistence type="predicted"/>
<evidence type="ECO:0000313" key="1">
    <source>
        <dbReference type="EMBL" id="KAA8633935.1"/>
    </source>
</evidence>
<protein>
    <submittedName>
        <fullName evidence="1">Uncharacterized protein</fullName>
    </submittedName>
</protein>
<name>A0A8S9A046_SORMA</name>
<organism evidence="1 2">
    <name type="scientific">Sordaria macrospora</name>
    <dbReference type="NCBI Taxonomy" id="5147"/>
    <lineage>
        <taxon>Eukaryota</taxon>
        <taxon>Fungi</taxon>
        <taxon>Dikarya</taxon>
        <taxon>Ascomycota</taxon>
        <taxon>Pezizomycotina</taxon>
        <taxon>Sordariomycetes</taxon>
        <taxon>Sordariomycetidae</taxon>
        <taxon>Sordariales</taxon>
        <taxon>Sordariaceae</taxon>
        <taxon>Sordaria</taxon>
    </lineage>
</organism>
<comment type="caution">
    <text evidence="1">The sequence shown here is derived from an EMBL/GenBank/DDBJ whole genome shotgun (WGS) entry which is preliminary data.</text>
</comment>